<feature type="region of interest" description="Disordered" evidence="1">
    <location>
        <begin position="44"/>
        <end position="66"/>
    </location>
</feature>
<protein>
    <submittedName>
        <fullName evidence="2">Uncharacterized protein</fullName>
    </submittedName>
</protein>
<feature type="compositionally biased region" description="Polar residues" evidence="1">
    <location>
        <begin position="1"/>
        <end position="20"/>
    </location>
</feature>
<keyword evidence="3" id="KW-1185">Reference proteome</keyword>
<reference evidence="2 3" key="1">
    <citation type="submission" date="2024-04" db="EMBL/GenBank/DDBJ databases">
        <authorList>
            <person name="Waldvogel A.-M."/>
            <person name="Schoenle A."/>
        </authorList>
    </citation>
    <scope>NUCLEOTIDE SEQUENCE [LARGE SCALE GENOMIC DNA]</scope>
</reference>
<dbReference type="Proteomes" id="UP001497482">
    <property type="component" value="Chromosome 13"/>
</dbReference>
<dbReference type="AlphaFoldDB" id="A0AAV2JP41"/>
<name>A0AAV2JP41_KNICA</name>
<feature type="region of interest" description="Disordered" evidence="1">
    <location>
        <begin position="1"/>
        <end position="21"/>
    </location>
</feature>
<evidence type="ECO:0000313" key="3">
    <source>
        <dbReference type="Proteomes" id="UP001497482"/>
    </source>
</evidence>
<dbReference type="EMBL" id="OZ035835">
    <property type="protein sequence ID" value="CAL1577407.1"/>
    <property type="molecule type" value="Genomic_DNA"/>
</dbReference>
<gene>
    <name evidence="2" type="ORF">KC01_LOCUS8760</name>
</gene>
<organism evidence="2 3">
    <name type="scientific">Knipowitschia caucasica</name>
    <name type="common">Caucasian dwarf goby</name>
    <name type="synonym">Pomatoschistus caucasicus</name>
    <dbReference type="NCBI Taxonomy" id="637954"/>
    <lineage>
        <taxon>Eukaryota</taxon>
        <taxon>Metazoa</taxon>
        <taxon>Chordata</taxon>
        <taxon>Craniata</taxon>
        <taxon>Vertebrata</taxon>
        <taxon>Euteleostomi</taxon>
        <taxon>Actinopterygii</taxon>
        <taxon>Neopterygii</taxon>
        <taxon>Teleostei</taxon>
        <taxon>Neoteleostei</taxon>
        <taxon>Acanthomorphata</taxon>
        <taxon>Gobiaria</taxon>
        <taxon>Gobiiformes</taxon>
        <taxon>Gobioidei</taxon>
        <taxon>Gobiidae</taxon>
        <taxon>Gobiinae</taxon>
        <taxon>Knipowitschia</taxon>
    </lineage>
</organism>
<evidence type="ECO:0000313" key="2">
    <source>
        <dbReference type="EMBL" id="CAL1577407.1"/>
    </source>
</evidence>
<evidence type="ECO:0000256" key="1">
    <source>
        <dbReference type="SAM" id="MobiDB-lite"/>
    </source>
</evidence>
<proteinExistence type="predicted"/>
<accession>A0AAV2JP41</accession>
<sequence>MKQTAESLQVNVSRQSTSQLPAEIIQSDSGLRWVRVPVEEVNGQQMVNTDLDKGQASTPPHPKRSTMGLLEGHIVVFVDGAAEDEISAQRENAVAGLQMCAGPGYERGVTAEGCVRPGRTVAKNNWDMRELK</sequence>